<comment type="similarity">
    <text evidence="1">Belongs to the N-acylglucosamine 2-epimerase family.</text>
</comment>
<dbReference type="STRING" id="526729.SAMN04324258_2844"/>
<dbReference type="Pfam" id="PF07221">
    <property type="entry name" value="GlcNAc_2-epim"/>
    <property type="match status" value="1"/>
</dbReference>
<dbReference type="GO" id="GO:0005975">
    <property type="term" value="P:carbohydrate metabolic process"/>
    <property type="evidence" value="ECO:0007669"/>
    <property type="project" value="InterPro"/>
</dbReference>
<evidence type="ECO:0000256" key="2">
    <source>
        <dbReference type="ARBA" id="ARBA00023235"/>
    </source>
</evidence>
<accession>A0A1T5L5C5</accession>
<dbReference type="InterPro" id="IPR012341">
    <property type="entry name" value="6hp_glycosidase-like_sf"/>
</dbReference>
<dbReference type="Proteomes" id="UP000189777">
    <property type="component" value="Unassembled WGS sequence"/>
</dbReference>
<keyword evidence="2" id="KW-0413">Isomerase</keyword>
<name>A0A1T5L5C5_9MICO</name>
<dbReference type="PANTHER" id="PTHR15108">
    <property type="entry name" value="N-ACYLGLUCOSAMINE-2-EPIMERASE"/>
    <property type="match status" value="1"/>
</dbReference>
<gene>
    <name evidence="3" type="ORF">SAMN04324258_2844</name>
</gene>
<dbReference type="SUPFAM" id="SSF48208">
    <property type="entry name" value="Six-hairpin glycosidases"/>
    <property type="match status" value="1"/>
</dbReference>
<organism evidence="3 4">
    <name type="scientific">Krasilnikoviella flava</name>
    <dbReference type="NCBI Taxonomy" id="526729"/>
    <lineage>
        <taxon>Bacteria</taxon>
        <taxon>Bacillati</taxon>
        <taxon>Actinomycetota</taxon>
        <taxon>Actinomycetes</taxon>
        <taxon>Micrococcales</taxon>
        <taxon>Promicromonosporaceae</taxon>
        <taxon>Krasilnikoviella</taxon>
    </lineage>
</organism>
<sequence>MTGLGASPWSAHLETTVLPWWERHAVDDELGGVFTCFDNRGRLLSHDKYTWSQGRWAWVCAELAEAAARGEVAVDGPLWSDRATRTAAFLVERSATPDARTAFVTDRAGAHQPSGPDGEVSTSVFADLFAVLGIAGGSRAAREEGDERVAPWLDAASRMLLVAERSIADRTARTEPYPVPAGYRDLAGPMTLVHVADELARAGGGAPAEGVRDRALSALLDDGGMLGATTWAEFRADAGPAGTMLDRHRTPGHLLECLWMIVHAQERARRPVGADRLAALATRALEIGWDDEHGGLLRYCDEAGGPPRGTLLAPGEPGRYEQLVLDTWDTKLWWVHAEAMYATELLARISGSAELTTWHERVAEYTLATFPDRERGEWIQVRARDGRPLDRVVALPVKDPFHIIRALLLLARGTAPAPA</sequence>
<dbReference type="EMBL" id="FUZQ01000005">
    <property type="protein sequence ID" value="SKC70905.1"/>
    <property type="molecule type" value="Genomic_DNA"/>
</dbReference>
<dbReference type="RefSeq" id="WP_245807119.1">
    <property type="nucleotide sequence ID" value="NZ_FUZQ01000005.1"/>
</dbReference>
<evidence type="ECO:0000313" key="4">
    <source>
        <dbReference type="Proteomes" id="UP000189777"/>
    </source>
</evidence>
<keyword evidence="4" id="KW-1185">Reference proteome</keyword>
<dbReference type="AlphaFoldDB" id="A0A1T5L5C5"/>
<evidence type="ECO:0000313" key="3">
    <source>
        <dbReference type="EMBL" id="SKC70905.1"/>
    </source>
</evidence>
<dbReference type="InterPro" id="IPR010819">
    <property type="entry name" value="AGE/CE"/>
</dbReference>
<reference evidence="3 4" key="1">
    <citation type="submission" date="2017-02" db="EMBL/GenBank/DDBJ databases">
        <authorList>
            <person name="Peterson S.W."/>
        </authorList>
    </citation>
    <scope>NUCLEOTIDE SEQUENCE [LARGE SCALE GENOMIC DNA]</scope>
    <source>
        <strain evidence="3 4">DSM 21481</strain>
    </source>
</reference>
<dbReference type="InterPro" id="IPR008928">
    <property type="entry name" value="6-hairpin_glycosidase_sf"/>
</dbReference>
<dbReference type="Gene3D" id="1.50.10.10">
    <property type="match status" value="1"/>
</dbReference>
<proteinExistence type="inferred from homology"/>
<evidence type="ECO:0000256" key="1">
    <source>
        <dbReference type="ARBA" id="ARBA00008558"/>
    </source>
</evidence>
<protein>
    <submittedName>
        <fullName evidence="3">N-acylglucosamine 2-epimerase</fullName>
    </submittedName>
</protein>
<dbReference type="GO" id="GO:0016853">
    <property type="term" value="F:isomerase activity"/>
    <property type="evidence" value="ECO:0007669"/>
    <property type="project" value="UniProtKB-KW"/>
</dbReference>